<dbReference type="AlphaFoldDB" id="A0A218Z272"/>
<feature type="compositionally biased region" description="Low complexity" evidence="1">
    <location>
        <begin position="94"/>
        <end position="136"/>
    </location>
</feature>
<evidence type="ECO:0000256" key="1">
    <source>
        <dbReference type="SAM" id="MobiDB-lite"/>
    </source>
</evidence>
<feature type="region of interest" description="Disordered" evidence="1">
    <location>
        <begin position="322"/>
        <end position="354"/>
    </location>
</feature>
<reference evidence="2 3" key="1">
    <citation type="submission" date="2017-04" db="EMBL/GenBank/DDBJ databases">
        <title>Draft genome sequence of Marssonina coronaria NL1: causal agent of apple blotch.</title>
        <authorList>
            <person name="Cheng Q."/>
        </authorList>
    </citation>
    <scope>NUCLEOTIDE SEQUENCE [LARGE SCALE GENOMIC DNA]</scope>
    <source>
        <strain evidence="2 3">NL1</strain>
    </source>
</reference>
<feature type="compositionally biased region" description="Polar residues" evidence="1">
    <location>
        <begin position="137"/>
        <end position="147"/>
    </location>
</feature>
<proteinExistence type="predicted"/>
<accession>A0A218Z272</accession>
<dbReference type="InParanoid" id="A0A218Z272"/>
<gene>
    <name evidence="2" type="ORF">B2J93_1530</name>
</gene>
<evidence type="ECO:0000313" key="2">
    <source>
        <dbReference type="EMBL" id="OWP02058.1"/>
    </source>
</evidence>
<sequence length="354" mass="38496">MSPQQMNISAHAAPSHYTSVDAINRHDYGVQKARKPASTGGGRAWSDDEEAYLRQARLQKMPYKHIAAHLKKTELACRLHHHQLSHGSNRRTRTSSVTSSNAGSNAGSNASSIAGSDAGSLTPSPIMSHSIPSPISENTRAATPPTYNYSRQPPFHFQLPSAAMLIQRADSSSPPPQRVSHPVAILPKPSSPHRALSDSAANRALRLDCGLASGPVNIPAVDQERLRQIYDAHRASFWGLVACEYGAGASPLLLEETWKRGILTTNALPTPCVSPAPDAQPFHDIHLGYNTKPLHRLPTPVPETKLNATSISALLGIDASPRSPSEREFVRRMEERRDNRATNMAGTEMGQRYE</sequence>
<feature type="region of interest" description="Disordered" evidence="1">
    <location>
        <begin position="82"/>
        <end position="147"/>
    </location>
</feature>
<name>A0A218Z272_9HELO</name>
<feature type="compositionally biased region" description="Basic residues" evidence="1">
    <location>
        <begin position="82"/>
        <end position="93"/>
    </location>
</feature>
<feature type="compositionally biased region" description="Basic and acidic residues" evidence="1">
    <location>
        <begin position="324"/>
        <end position="340"/>
    </location>
</feature>
<dbReference type="Proteomes" id="UP000242519">
    <property type="component" value="Unassembled WGS sequence"/>
</dbReference>
<dbReference type="STRING" id="503106.A0A218Z272"/>
<organism evidence="2 3">
    <name type="scientific">Diplocarpon coronariae</name>
    <dbReference type="NCBI Taxonomy" id="2795749"/>
    <lineage>
        <taxon>Eukaryota</taxon>
        <taxon>Fungi</taxon>
        <taxon>Dikarya</taxon>
        <taxon>Ascomycota</taxon>
        <taxon>Pezizomycotina</taxon>
        <taxon>Leotiomycetes</taxon>
        <taxon>Helotiales</taxon>
        <taxon>Drepanopezizaceae</taxon>
        <taxon>Diplocarpon</taxon>
    </lineage>
</organism>
<comment type="caution">
    <text evidence="2">The sequence shown here is derived from an EMBL/GenBank/DDBJ whole genome shotgun (WGS) entry which is preliminary data.</text>
</comment>
<dbReference type="OrthoDB" id="5399305at2759"/>
<evidence type="ECO:0000313" key="3">
    <source>
        <dbReference type="Proteomes" id="UP000242519"/>
    </source>
</evidence>
<keyword evidence="3" id="KW-1185">Reference proteome</keyword>
<feature type="region of interest" description="Disordered" evidence="1">
    <location>
        <begin position="169"/>
        <end position="196"/>
    </location>
</feature>
<protein>
    <recommendedName>
        <fullName evidence="4">Myb-like domain-containing protein</fullName>
    </recommendedName>
</protein>
<dbReference type="EMBL" id="MZNU01000252">
    <property type="protein sequence ID" value="OWP02058.1"/>
    <property type="molecule type" value="Genomic_DNA"/>
</dbReference>
<evidence type="ECO:0008006" key="4">
    <source>
        <dbReference type="Google" id="ProtNLM"/>
    </source>
</evidence>